<dbReference type="Gene3D" id="3.90.1170.50">
    <property type="entry name" value="Aldehyde oxidase/xanthine dehydrogenase, a/b hammerhead"/>
    <property type="match status" value="1"/>
</dbReference>
<keyword evidence="3" id="KW-1185">Reference proteome</keyword>
<dbReference type="Pfam" id="PF02738">
    <property type="entry name" value="MoCoBD_1"/>
    <property type="match status" value="1"/>
</dbReference>
<gene>
    <name evidence="2" type="ORF">LJD61_04745</name>
</gene>
<comment type="caution">
    <text evidence="2">The sequence shown here is derived from an EMBL/GenBank/DDBJ whole genome shotgun (WGS) entry which is preliminary data.</text>
</comment>
<name>A0ABT1NC59_9FIRM</name>
<dbReference type="InterPro" id="IPR046867">
    <property type="entry name" value="AldOxase/xan_DH_MoCoBD2"/>
</dbReference>
<dbReference type="PANTHER" id="PTHR11908">
    <property type="entry name" value="XANTHINE DEHYDROGENASE"/>
    <property type="match status" value="1"/>
</dbReference>
<dbReference type="Pfam" id="PF01315">
    <property type="entry name" value="Ald_Xan_dh_C"/>
    <property type="match status" value="1"/>
</dbReference>
<dbReference type="Pfam" id="PF20256">
    <property type="entry name" value="MoCoBD_2"/>
    <property type="match status" value="1"/>
</dbReference>
<dbReference type="InterPro" id="IPR016208">
    <property type="entry name" value="Ald_Oxase/xanthine_DH-like"/>
</dbReference>
<evidence type="ECO:0000313" key="2">
    <source>
        <dbReference type="EMBL" id="MCQ1528853.1"/>
    </source>
</evidence>
<dbReference type="InterPro" id="IPR008274">
    <property type="entry name" value="AldOxase/xan_DH_MoCoBD1"/>
</dbReference>
<dbReference type="PANTHER" id="PTHR11908:SF157">
    <property type="entry name" value="XANTHINE DEHYDROGENASE SUBUNIT D-RELATED"/>
    <property type="match status" value="1"/>
</dbReference>
<organism evidence="2 3">
    <name type="scientific">Lutispora saccharofermentans</name>
    <dbReference type="NCBI Taxonomy" id="3024236"/>
    <lineage>
        <taxon>Bacteria</taxon>
        <taxon>Bacillati</taxon>
        <taxon>Bacillota</taxon>
        <taxon>Clostridia</taxon>
        <taxon>Lutisporales</taxon>
        <taxon>Lutisporaceae</taxon>
        <taxon>Lutispora</taxon>
    </lineage>
</organism>
<feature type="domain" description="Aldehyde oxidase/xanthine dehydrogenase a/b hammerhead" evidence="1">
    <location>
        <begin position="23"/>
        <end position="135"/>
    </location>
</feature>
<dbReference type="EMBL" id="JAJEKE010000002">
    <property type="protein sequence ID" value="MCQ1528853.1"/>
    <property type="molecule type" value="Genomic_DNA"/>
</dbReference>
<accession>A0ABT1NC59</accession>
<dbReference type="InterPro" id="IPR037165">
    <property type="entry name" value="AldOxase/xan_DH_Mopterin-bd_sf"/>
</dbReference>
<dbReference type="Gene3D" id="3.30.365.10">
    <property type="entry name" value="Aldehyde oxidase/xanthine dehydrogenase, molybdopterin binding domain"/>
    <property type="match status" value="4"/>
</dbReference>
<proteinExistence type="predicted"/>
<dbReference type="InterPro" id="IPR036856">
    <property type="entry name" value="Ald_Oxase/Xan_DH_a/b_sf"/>
</dbReference>
<dbReference type="SUPFAM" id="SSF54665">
    <property type="entry name" value="CO dehydrogenase molybdoprotein N-domain-like"/>
    <property type="match status" value="1"/>
</dbReference>
<evidence type="ECO:0000313" key="3">
    <source>
        <dbReference type="Proteomes" id="UP001651880"/>
    </source>
</evidence>
<reference evidence="2 3" key="1">
    <citation type="submission" date="2021-10" db="EMBL/GenBank/DDBJ databases">
        <title>Lutispora strain m25 sp. nov., a thermophilic, non-spore-forming bacterium isolated from a lab-scale methanogenic bioreactor digesting anaerobic sludge.</title>
        <authorList>
            <person name="El Houari A."/>
            <person name="Mcdonald J."/>
        </authorList>
    </citation>
    <scope>NUCLEOTIDE SEQUENCE [LARGE SCALE GENOMIC DNA]</scope>
    <source>
        <strain evidence="3">m25</strain>
    </source>
</reference>
<dbReference type="RefSeq" id="WP_255226368.1">
    <property type="nucleotide sequence ID" value="NZ_JAJEKE010000002.1"/>
</dbReference>
<sequence length="779" mass="84822">MRVNNFNIVGKRQEKIEAKMKATGKMRFTGDLRFPDMLHCRILRSPYAHAVVKSIDVSGAFEVEGVVDVITYDDVPKILSMHQFLHVPEIMFHDSYILEKHVRHVGDRVAAVAATSVEAAEEALNRIKVEYEVLPVAATAEDALKPDACQIHEEAKKGDKYIELKGNILDSTDVSIGDTEKGFAESEYIIEREYRTSKPNPAPLERTCVICVPRDDGRLDVYATSQGIHAMRMNMSHSLGISASKLNCHRMYLGGAFGAHIHTGFIENICALLAMRTGKPVRGEKTREEMFLSCGRHPMIIKVKAGFKKDGTMLALHADVTDDTGAYAFSGSSKMSLAAGTCLSMYRCPNMRITGVSVYTNTPPLSAMRGAGNPQGNWAVETMMDEAAMELGIDPVELRFKNNVDVGDLFYGQGPAVKSTIRSCGTSELLNKSTEIMDWYDRNNMNHVPYPDKPWIRRGIGMARGFHTSGCGSEKPNAFIIDHSAAFMKMNEDGTAQIMNSAADCGSGCLSSHAALAAEIIGLKYEDVMVNQGDTDTTPFDGATHASRGLYGSGQPIVKCAEELHAKLLEWGARLFQCGPEDLEIKDSKIYIHNKPEDSRPVADVVRAAHFKGWGVAASNASVRPNACPPHFVTIFVEIEVNTLTGMVKVVRALSGVDAGTIINANNVEGQVTGGMHMGLGFALMEDTLFDKGTGKLLTPNFSKYHLLTSMDMPEVEMIFAGTYEPTGPLGAKAIGEGVTNPVAAAVGNAIYNACGIRIRDLPCTPEKIIKALKEKNEA</sequence>
<protein>
    <submittedName>
        <fullName evidence="2">Molybdopterin-dependent oxidoreductase</fullName>
    </submittedName>
</protein>
<dbReference type="SUPFAM" id="SSF56003">
    <property type="entry name" value="Molybdenum cofactor-binding domain"/>
    <property type="match status" value="1"/>
</dbReference>
<dbReference type="SMART" id="SM01008">
    <property type="entry name" value="Ald_Xan_dh_C"/>
    <property type="match status" value="1"/>
</dbReference>
<dbReference type="InterPro" id="IPR000674">
    <property type="entry name" value="Ald_Oxase/Xan_DH_a/b"/>
</dbReference>
<dbReference type="Proteomes" id="UP001651880">
    <property type="component" value="Unassembled WGS sequence"/>
</dbReference>
<evidence type="ECO:0000259" key="1">
    <source>
        <dbReference type="SMART" id="SM01008"/>
    </source>
</evidence>